<name>A0A9P8PQM7_WICPI</name>
<organism evidence="1 2">
    <name type="scientific">Wickerhamomyces pijperi</name>
    <name type="common">Yeast</name>
    <name type="synonym">Pichia pijperi</name>
    <dbReference type="NCBI Taxonomy" id="599730"/>
    <lineage>
        <taxon>Eukaryota</taxon>
        <taxon>Fungi</taxon>
        <taxon>Dikarya</taxon>
        <taxon>Ascomycota</taxon>
        <taxon>Saccharomycotina</taxon>
        <taxon>Saccharomycetes</taxon>
        <taxon>Phaffomycetales</taxon>
        <taxon>Wickerhamomycetaceae</taxon>
        <taxon>Wickerhamomyces</taxon>
    </lineage>
</organism>
<protein>
    <submittedName>
        <fullName evidence="1">Uncharacterized protein</fullName>
    </submittedName>
</protein>
<evidence type="ECO:0000313" key="1">
    <source>
        <dbReference type="EMBL" id="KAH3676523.1"/>
    </source>
</evidence>
<comment type="caution">
    <text evidence="1">The sequence shown here is derived from an EMBL/GenBank/DDBJ whole genome shotgun (WGS) entry which is preliminary data.</text>
</comment>
<dbReference type="Proteomes" id="UP000774326">
    <property type="component" value="Unassembled WGS sequence"/>
</dbReference>
<dbReference type="AlphaFoldDB" id="A0A9P8PQM7"/>
<evidence type="ECO:0000313" key="2">
    <source>
        <dbReference type="Proteomes" id="UP000774326"/>
    </source>
</evidence>
<gene>
    <name evidence="1" type="ORF">WICPIJ_009054</name>
</gene>
<accession>A0A9P8PQM7</accession>
<dbReference type="EMBL" id="JAEUBG010005227">
    <property type="protein sequence ID" value="KAH3676523.1"/>
    <property type="molecule type" value="Genomic_DNA"/>
</dbReference>
<reference evidence="1" key="1">
    <citation type="journal article" date="2021" name="Open Biol.">
        <title>Shared evolutionary footprints suggest mitochondrial oxidative damage underlies multiple complex I losses in fungi.</title>
        <authorList>
            <person name="Schikora-Tamarit M.A."/>
            <person name="Marcet-Houben M."/>
            <person name="Nosek J."/>
            <person name="Gabaldon T."/>
        </authorList>
    </citation>
    <scope>NUCLEOTIDE SEQUENCE</scope>
    <source>
        <strain evidence="1">CBS2887</strain>
    </source>
</reference>
<proteinExistence type="predicted"/>
<reference evidence="1" key="2">
    <citation type="submission" date="2021-01" db="EMBL/GenBank/DDBJ databases">
        <authorList>
            <person name="Schikora-Tamarit M.A."/>
        </authorList>
    </citation>
    <scope>NUCLEOTIDE SEQUENCE</scope>
    <source>
        <strain evidence="1">CBS2887</strain>
    </source>
</reference>
<keyword evidence="2" id="KW-1185">Reference proteome</keyword>
<sequence length="150" mass="16237">MNCLSSEDSTEEAAFKVKMLESSMAEKSAKLEDLNKDRACVVIMLVNSFNDSDCETNPTNLARISAPSVGKEINCLIISLQTEFSEPINASNKASKSAKTIKSLLTNCFKTNSKASVELTSSTNPTTSSEDKVKPRSSIVFKAPIFTISD</sequence>